<feature type="transmembrane region" description="Helical" evidence="7">
    <location>
        <begin position="352"/>
        <end position="375"/>
    </location>
</feature>
<dbReference type="GO" id="GO:0001518">
    <property type="term" value="C:voltage-gated sodium channel complex"/>
    <property type="evidence" value="ECO:0007669"/>
    <property type="project" value="TreeGrafter"/>
</dbReference>
<gene>
    <name evidence="9" type="ORF">Vbra_3563</name>
</gene>
<feature type="region of interest" description="Disordered" evidence="6">
    <location>
        <begin position="533"/>
        <end position="594"/>
    </location>
</feature>
<dbReference type="PANTHER" id="PTHR10037:SF62">
    <property type="entry name" value="SODIUM CHANNEL PROTEIN 60E"/>
    <property type="match status" value="1"/>
</dbReference>
<keyword evidence="3" id="KW-0106">Calcium</keyword>
<dbReference type="GO" id="GO:0005509">
    <property type="term" value="F:calcium ion binding"/>
    <property type="evidence" value="ECO:0007669"/>
    <property type="project" value="InterPro"/>
</dbReference>
<feature type="region of interest" description="Disordered" evidence="6">
    <location>
        <begin position="728"/>
        <end position="827"/>
    </location>
</feature>
<evidence type="ECO:0000256" key="3">
    <source>
        <dbReference type="ARBA" id="ARBA00022837"/>
    </source>
</evidence>
<keyword evidence="5 7" id="KW-0472">Membrane</keyword>
<dbReference type="Gene3D" id="1.10.287.70">
    <property type="match status" value="1"/>
</dbReference>
<sequence length="827" mass="91602">MVLAGVTAAITASLRRKANDDGAAREVVSSGSLTPRTLAHLEEELDDPEAGDKHEENRQHRSQHQQQEQYGGPHTTASQIWLLNRDDSHNLSSYRTRSFIKESSGGLPVDARFAFIESHVANMLIGGVILANAILVGVETQFRRDFVTGSGSEDGVDDPTSLFWSPWFWADMAFLLFFSVEIVIRFAYYRWGFFLSALNVFDLLLLVSSFIELIMILIIEAQGGGASSRVRYTGFLTALRVARLVRLARILRVVRFFRELYVLTRGLVNASRALVWVSLLLLLVIYVGAVFTTRNLGQRYGDADAEWRTDEQKLDEWFGNMLRSIFTLFQVLTLEGWSEIARTSMKFEDWSGLFFVLFLIFTNISLLNLVTGVIVDNILEISRHHNETKHLERASKEKLQNIERLLQIFKLADVDKDHEVTREEFQQALTKDAVIRKLNAEDIAVVDAQDLWEFLDHEGTGALRVKDFIEGCLRIKGSAKSVKLVQYGLHKMAKGLHRRIDCLEMGFRSEIANVLLSMSSHYEERLSQIMTADHTAPDTPGPSPAPWSSSSRKRTKQHCGSGSTLAELSDTHQPEEEVANQPTGQGPHPSPDFRRRTLRHRDIEGPRPPIAGRGGVASFENVAELMRSAASQLSIADQLQGAKSMSRKRNMGSFASVGSSVSTNLAADLPMRSHSLRPQANRQSPSQSAAFAPRHHSIAPARGSSFRSQGSVESYSSFIGGGGGDLPSRVPLVLPSPPHSGMLPAGPPGDTPQRPRSKEPSEADTAPAMNIPARTSVPGRSISEKPQQPQQSGRSWFGTPLLGRRTMMGKQSSGSVTKKQGKMVQSL</sequence>
<comment type="subcellular location">
    <subcellularLocation>
        <location evidence="1">Membrane</location>
        <topology evidence="1">Multi-pass membrane protein</topology>
    </subcellularLocation>
</comment>
<dbReference type="Proteomes" id="UP000041254">
    <property type="component" value="Unassembled WGS sequence"/>
</dbReference>
<feature type="compositionally biased region" description="Polar residues" evidence="6">
    <location>
        <begin position="809"/>
        <end position="827"/>
    </location>
</feature>
<dbReference type="OMA" id="RIDCLEM"/>
<dbReference type="AlphaFoldDB" id="A0A0G4E9Y0"/>
<evidence type="ECO:0000259" key="8">
    <source>
        <dbReference type="PROSITE" id="PS50222"/>
    </source>
</evidence>
<accession>A0A0G4E9Y0</accession>
<dbReference type="InParanoid" id="A0A0G4E9Y0"/>
<evidence type="ECO:0000313" key="9">
    <source>
        <dbReference type="EMBL" id="CEL92457.1"/>
    </source>
</evidence>
<dbReference type="Gene3D" id="1.20.120.350">
    <property type="entry name" value="Voltage-gated potassium channels. Chain C"/>
    <property type="match status" value="1"/>
</dbReference>
<reference evidence="9 10" key="1">
    <citation type="submission" date="2014-11" db="EMBL/GenBank/DDBJ databases">
        <authorList>
            <person name="Zhu J."/>
            <person name="Qi W."/>
            <person name="Song R."/>
        </authorList>
    </citation>
    <scope>NUCLEOTIDE SEQUENCE [LARGE SCALE GENOMIC DNA]</scope>
</reference>
<dbReference type="SMART" id="SM00054">
    <property type="entry name" value="EFh"/>
    <property type="match status" value="2"/>
</dbReference>
<feature type="transmembrane region" description="Helical" evidence="7">
    <location>
        <begin position="167"/>
        <end position="188"/>
    </location>
</feature>
<dbReference type="PROSITE" id="PS00018">
    <property type="entry name" value="EF_HAND_1"/>
    <property type="match status" value="1"/>
</dbReference>
<evidence type="ECO:0000256" key="2">
    <source>
        <dbReference type="ARBA" id="ARBA00022692"/>
    </source>
</evidence>
<evidence type="ECO:0000313" key="10">
    <source>
        <dbReference type="Proteomes" id="UP000041254"/>
    </source>
</evidence>
<feature type="compositionally biased region" description="Polar residues" evidence="6">
    <location>
        <begin position="784"/>
        <end position="794"/>
    </location>
</feature>
<dbReference type="OrthoDB" id="431720at2759"/>
<evidence type="ECO:0000256" key="6">
    <source>
        <dbReference type="SAM" id="MobiDB-lite"/>
    </source>
</evidence>
<dbReference type="InterPro" id="IPR005821">
    <property type="entry name" value="Ion_trans_dom"/>
</dbReference>
<dbReference type="VEuPathDB" id="CryptoDB:Vbra_3563"/>
<dbReference type="SUPFAM" id="SSF81324">
    <property type="entry name" value="Voltage-gated potassium channels"/>
    <property type="match status" value="1"/>
</dbReference>
<dbReference type="InterPro" id="IPR027359">
    <property type="entry name" value="Volt_channel_dom_sf"/>
</dbReference>
<name>A0A0G4E9Y0_VITBC</name>
<dbReference type="InterPro" id="IPR011992">
    <property type="entry name" value="EF-hand-dom_pair"/>
</dbReference>
<dbReference type="SUPFAM" id="SSF47473">
    <property type="entry name" value="EF-hand"/>
    <property type="match status" value="1"/>
</dbReference>
<dbReference type="PROSITE" id="PS50222">
    <property type="entry name" value="EF_HAND_2"/>
    <property type="match status" value="1"/>
</dbReference>
<feature type="domain" description="EF-hand" evidence="8">
    <location>
        <begin position="400"/>
        <end position="435"/>
    </location>
</feature>
<feature type="transmembrane region" description="Helical" evidence="7">
    <location>
        <begin position="200"/>
        <end position="219"/>
    </location>
</feature>
<keyword evidence="4 7" id="KW-1133">Transmembrane helix</keyword>
<dbReference type="InterPro" id="IPR043203">
    <property type="entry name" value="VGCC_Ca_Na"/>
</dbReference>
<keyword evidence="10" id="KW-1185">Reference proteome</keyword>
<proteinExistence type="predicted"/>
<feature type="transmembrane region" description="Helical" evidence="7">
    <location>
        <begin position="120"/>
        <end position="138"/>
    </location>
</feature>
<keyword evidence="2 7" id="KW-0812">Transmembrane</keyword>
<protein>
    <recommendedName>
        <fullName evidence="8">EF-hand domain-containing protein</fullName>
    </recommendedName>
</protein>
<evidence type="ECO:0000256" key="4">
    <source>
        <dbReference type="ARBA" id="ARBA00022989"/>
    </source>
</evidence>
<organism evidence="9 10">
    <name type="scientific">Vitrella brassicaformis (strain CCMP3155)</name>
    <dbReference type="NCBI Taxonomy" id="1169540"/>
    <lineage>
        <taxon>Eukaryota</taxon>
        <taxon>Sar</taxon>
        <taxon>Alveolata</taxon>
        <taxon>Colpodellida</taxon>
        <taxon>Vitrellaceae</taxon>
        <taxon>Vitrella</taxon>
    </lineage>
</organism>
<dbReference type="InterPro" id="IPR018247">
    <property type="entry name" value="EF_Hand_1_Ca_BS"/>
</dbReference>
<dbReference type="PhylomeDB" id="A0A0G4E9Y0"/>
<dbReference type="STRING" id="1169540.A0A0G4E9Y0"/>
<dbReference type="PANTHER" id="PTHR10037">
    <property type="entry name" value="VOLTAGE-GATED CATION CHANNEL CALCIUM AND SODIUM"/>
    <property type="match status" value="1"/>
</dbReference>
<dbReference type="GO" id="GO:0005248">
    <property type="term" value="F:voltage-gated sodium channel activity"/>
    <property type="evidence" value="ECO:0007669"/>
    <property type="project" value="TreeGrafter"/>
</dbReference>
<dbReference type="Pfam" id="PF00520">
    <property type="entry name" value="Ion_trans"/>
    <property type="match status" value="1"/>
</dbReference>
<evidence type="ECO:0000256" key="1">
    <source>
        <dbReference type="ARBA" id="ARBA00004141"/>
    </source>
</evidence>
<dbReference type="EMBL" id="CDMY01000077">
    <property type="protein sequence ID" value="CEL92457.1"/>
    <property type="molecule type" value="Genomic_DNA"/>
</dbReference>
<evidence type="ECO:0000256" key="5">
    <source>
        <dbReference type="ARBA" id="ARBA00023136"/>
    </source>
</evidence>
<evidence type="ECO:0000256" key="7">
    <source>
        <dbReference type="SAM" id="Phobius"/>
    </source>
</evidence>
<feature type="region of interest" description="Disordered" evidence="6">
    <location>
        <begin position="18"/>
        <end position="74"/>
    </location>
</feature>
<feature type="compositionally biased region" description="Basic and acidic residues" evidence="6">
    <location>
        <begin position="50"/>
        <end position="59"/>
    </location>
</feature>
<feature type="transmembrane region" description="Helical" evidence="7">
    <location>
        <begin position="273"/>
        <end position="291"/>
    </location>
</feature>
<dbReference type="InterPro" id="IPR002048">
    <property type="entry name" value="EF_hand_dom"/>
</dbReference>
<dbReference type="Gene3D" id="1.10.238.10">
    <property type="entry name" value="EF-hand"/>
    <property type="match status" value="1"/>
</dbReference>